<accession>A8NQQ6</accession>
<feature type="region of interest" description="Disordered" evidence="1">
    <location>
        <begin position="335"/>
        <end position="405"/>
    </location>
</feature>
<dbReference type="AlphaFoldDB" id="A8NQQ6"/>
<feature type="compositionally biased region" description="Polar residues" evidence="1">
    <location>
        <begin position="240"/>
        <end position="263"/>
    </location>
</feature>
<dbReference type="InParanoid" id="A8NQQ6"/>
<dbReference type="PANTHER" id="PTHR43591">
    <property type="entry name" value="METHYLTRANSFERASE"/>
    <property type="match status" value="1"/>
</dbReference>
<dbReference type="PANTHER" id="PTHR43591:SF105">
    <property type="entry name" value="METHYLTRANSFERASE DOMAIN-CONTAINING PROTEIN-RELATED"/>
    <property type="match status" value="1"/>
</dbReference>
<dbReference type="GO" id="GO:0008168">
    <property type="term" value="F:methyltransferase activity"/>
    <property type="evidence" value="ECO:0007669"/>
    <property type="project" value="TreeGrafter"/>
</dbReference>
<feature type="compositionally biased region" description="Polar residues" evidence="1">
    <location>
        <begin position="335"/>
        <end position="349"/>
    </location>
</feature>
<dbReference type="GeneID" id="6012190"/>
<feature type="compositionally biased region" description="Polar residues" evidence="1">
    <location>
        <begin position="692"/>
        <end position="708"/>
    </location>
</feature>
<dbReference type="SUPFAM" id="SSF53335">
    <property type="entry name" value="S-adenosyl-L-methionine-dependent methyltransferases"/>
    <property type="match status" value="1"/>
</dbReference>
<feature type="region of interest" description="Disordered" evidence="1">
    <location>
        <begin position="925"/>
        <end position="978"/>
    </location>
</feature>
<dbReference type="HOGENOM" id="CLU_256833_0_0_1"/>
<feature type="compositionally biased region" description="Low complexity" evidence="1">
    <location>
        <begin position="657"/>
        <end position="667"/>
    </location>
</feature>
<feature type="compositionally biased region" description="Polar residues" evidence="1">
    <location>
        <begin position="1188"/>
        <end position="1200"/>
    </location>
</feature>
<dbReference type="STRING" id="240176.A8NQQ6"/>
<reference evidence="3 4" key="1">
    <citation type="journal article" date="2010" name="Proc. Natl. Acad. Sci. U.S.A.">
        <title>Insights into evolution of multicellular fungi from the assembled chromosomes of the mushroom Coprinopsis cinerea (Coprinus cinereus).</title>
        <authorList>
            <person name="Stajich J.E."/>
            <person name="Wilke S.K."/>
            <person name="Ahren D."/>
            <person name="Au C.H."/>
            <person name="Birren B.W."/>
            <person name="Borodovsky M."/>
            <person name="Burns C."/>
            <person name="Canback B."/>
            <person name="Casselton L.A."/>
            <person name="Cheng C.K."/>
            <person name="Deng J."/>
            <person name="Dietrich F.S."/>
            <person name="Fargo D.C."/>
            <person name="Farman M.L."/>
            <person name="Gathman A.C."/>
            <person name="Goldberg J."/>
            <person name="Guigo R."/>
            <person name="Hoegger P.J."/>
            <person name="Hooker J.B."/>
            <person name="Huggins A."/>
            <person name="James T.Y."/>
            <person name="Kamada T."/>
            <person name="Kilaru S."/>
            <person name="Kodira C."/>
            <person name="Kues U."/>
            <person name="Kupfer D."/>
            <person name="Kwan H.S."/>
            <person name="Lomsadze A."/>
            <person name="Li W."/>
            <person name="Lilly W.W."/>
            <person name="Ma L.J."/>
            <person name="Mackey A.J."/>
            <person name="Manning G."/>
            <person name="Martin F."/>
            <person name="Muraguchi H."/>
            <person name="Natvig D.O."/>
            <person name="Palmerini H."/>
            <person name="Ramesh M.A."/>
            <person name="Rehmeyer C.J."/>
            <person name="Roe B.A."/>
            <person name="Shenoy N."/>
            <person name="Stanke M."/>
            <person name="Ter-Hovhannisyan V."/>
            <person name="Tunlid A."/>
            <person name="Velagapudi R."/>
            <person name="Vision T.J."/>
            <person name="Zeng Q."/>
            <person name="Zolan M.E."/>
            <person name="Pukkila P.J."/>
        </authorList>
    </citation>
    <scope>NUCLEOTIDE SEQUENCE [LARGE SCALE GENOMIC DNA]</scope>
    <source>
        <strain evidence="4">Okayama-7 / 130 / ATCC MYA-4618 / FGSC 9003</strain>
    </source>
</reference>
<feature type="compositionally biased region" description="Polar residues" evidence="1">
    <location>
        <begin position="217"/>
        <end position="228"/>
    </location>
</feature>
<name>A8NQQ6_COPC7</name>
<feature type="region of interest" description="Disordered" evidence="1">
    <location>
        <begin position="777"/>
        <end position="800"/>
    </location>
</feature>
<dbReference type="RefSeq" id="XP_001835655.2">
    <property type="nucleotide sequence ID" value="XM_001835603.2"/>
</dbReference>
<feature type="compositionally biased region" description="Low complexity" evidence="1">
    <location>
        <begin position="134"/>
        <end position="145"/>
    </location>
</feature>
<organism evidence="3 4">
    <name type="scientific">Coprinopsis cinerea (strain Okayama-7 / 130 / ATCC MYA-4618 / FGSC 9003)</name>
    <name type="common">Inky cap fungus</name>
    <name type="synonym">Hormographiella aspergillata</name>
    <dbReference type="NCBI Taxonomy" id="240176"/>
    <lineage>
        <taxon>Eukaryota</taxon>
        <taxon>Fungi</taxon>
        <taxon>Dikarya</taxon>
        <taxon>Basidiomycota</taxon>
        <taxon>Agaricomycotina</taxon>
        <taxon>Agaricomycetes</taxon>
        <taxon>Agaricomycetidae</taxon>
        <taxon>Agaricales</taxon>
        <taxon>Agaricineae</taxon>
        <taxon>Psathyrellaceae</taxon>
        <taxon>Coprinopsis</taxon>
    </lineage>
</organism>
<feature type="compositionally biased region" description="Basic and acidic residues" evidence="1">
    <location>
        <begin position="734"/>
        <end position="744"/>
    </location>
</feature>
<feature type="compositionally biased region" description="Polar residues" evidence="1">
    <location>
        <begin position="290"/>
        <end position="301"/>
    </location>
</feature>
<evidence type="ECO:0000313" key="4">
    <source>
        <dbReference type="Proteomes" id="UP000001861"/>
    </source>
</evidence>
<evidence type="ECO:0000256" key="1">
    <source>
        <dbReference type="SAM" id="MobiDB-lite"/>
    </source>
</evidence>
<feature type="region of interest" description="Disordered" evidence="1">
    <location>
        <begin position="835"/>
        <end position="879"/>
    </location>
</feature>
<dbReference type="OrthoDB" id="2013972at2759"/>
<feature type="region of interest" description="Disordered" evidence="1">
    <location>
        <begin position="1"/>
        <end position="301"/>
    </location>
</feature>
<dbReference type="InterPro" id="IPR041698">
    <property type="entry name" value="Methyltransf_25"/>
</dbReference>
<dbReference type="EMBL" id="AACS02000008">
    <property type="protein sequence ID" value="EAU86226.2"/>
    <property type="molecule type" value="Genomic_DNA"/>
</dbReference>
<dbReference type="KEGG" id="cci:CC1G_03437"/>
<evidence type="ECO:0000313" key="3">
    <source>
        <dbReference type="EMBL" id="EAU86226.2"/>
    </source>
</evidence>
<gene>
    <name evidence="3" type="ORF">CC1G_03437</name>
</gene>
<feature type="compositionally biased region" description="Polar residues" evidence="1">
    <location>
        <begin position="362"/>
        <end position="373"/>
    </location>
</feature>
<dbReference type="InterPro" id="IPR029063">
    <property type="entry name" value="SAM-dependent_MTases_sf"/>
</dbReference>
<dbReference type="eggNOG" id="ENOG502S6MC">
    <property type="taxonomic scope" value="Eukaryota"/>
</dbReference>
<feature type="region of interest" description="Disordered" evidence="1">
    <location>
        <begin position="422"/>
        <end position="444"/>
    </location>
</feature>
<comment type="caution">
    <text evidence="3">The sequence shown here is derived from an EMBL/GenBank/DDBJ whole genome shotgun (WGS) entry which is preliminary data.</text>
</comment>
<feature type="domain" description="Methyltransferase" evidence="2">
    <location>
        <begin position="533"/>
        <end position="630"/>
    </location>
</feature>
<dbReference type="CDD" id="cd02440">
    <property type="entry name" value="AdoMet_MTases"/>
    <property type="match status" value="1"/>
</dbReference>
<dbReference type="Gene3D" id="3.40.50.150">
    <property type="entry name" value="Vaccinia Virus protein VP39"/>
    <property type="match status" value="1"/>
</dbReference>
<feature type="compositionally biased region" description="Pro residues" evidence="1">
    <location>
        <begin position="34"/>
        <end position="43"/>
    </location>
</feature>
<dbReference type="VEuPathDB" id="FungiDB:CC1G_03437"/>
<feature type="compositionally biased region" description="Low complexity" evidence="1">
    <location>
        <begin position="956"/>
        <end position="970"/>
    </location>
</feature>
<dbReference type="Proteomes" id="UP000001861">
    <property type="component" value="Unassembled WGS sequence"/>
</dbReference>
<proteinExistence type="predicted"/>
<evidence type="ECO:0000259" key="2">
    <source>
        <dbReference type="Pfam" id="PF13649"/>
    </source>
</evidence>
<sequence length="1271" mass="139747">MPPKSDLLAELRQPPTAPLPRPPELIRSYATPYTPSPPPPESPIAPSATKPVLRKRHSTYINRPERSTSPIPELPPHRPPRNPARTSTMISEAAPVRPQKPKSKSRPSTATSTRDEVTPWEFQPGPESSSRMRSAAPSVKSKASSTGLATGPIEDVAPWELYPVGTVPVSLPSPRAIPSPILTGQSHPGPPPPPKSFHPSKATGLVEDVTPWELQPEPQSAASPTSARGDTPSLPPVFSPSRSHPASLLSEPTSGSYRLSTATGPAEEVTPWELEATPEDVVNEKDAVNEPSSSTSHRNSLTMTKAQLEEVMPWELYPAPPLPVINGGSTTLKNGVHSTRVSTSSTKTLSDFALIRRRKSTGSRPSKSRSNSHPTPPKVQTRAPSSQSLVNGPGYEVATPKTAKSISSTAAVSSSDVYWHGIGTGSQTQSRDEGETTSSNTKFSTADRTILEELKRNLHARDAQFVMKGVGVHLVDGTISPGKKHHPYTTKDVPYPRSYEREVIDLDVWETLFCQDICESLTWHVFEEPPLRVLDIGCGSGTWILNCARQWRETQFVGLDIVPLHPDLQRVGSSDFASRITWVQANFLDGLPFPNDEFDFVHIKRIALGVPEDKWDALFDEISRVMKPGGALEMVEEDLFFPGKPVEHDDDETDMGSALSRSSSIASTNGRRDREVPAVIQEADGSEEGWLQPTSPNADSLSLATPTPMSAFPRPSSRPGSPKLQIITNLSKDGVPDDKNDIRSEVSTTPPGSPKGYITLIPPHSRSTARPLLYVKPQSGPYNHQFPSTSPPKPSSTFTNSAVSLLNSLTNHSHSDSDNQANLLFRRRRSSTNLASCNNSTYSGHAGHGPHHTPDSQIPETPKIPPFLLRTPAKAPNNPRDHSLLEYIYNETLSSRFINTSPIALLATYLEYHFKDTRTHPPLMFTFPPRPVKPSESDVEVDEGFSFPPKKPGPIRSVSSRKSLSPSNRSVLTDENGELTEENRWLNMQGLMTGSSPYVSLDGVRYGLYALSPAPKATFTTQKGIPPSLANMEPRIPNKTLNIDLRTLNLHLMLRAKEILACSETMWEWVRETQLSVHENPSVKRANGRAHSMDVPHAYRHGASDHRATVLEMSREDFNQLLLNFEMDMEDQASINHALRERLQWSVIESAPSQNRKIFNTACEKYEKWFRKEASITSLMRPVPPFSNPTAPEASSSDLLKSTRKRSNSQTLLNRNGGPPSATSVSPLSLRLEPSVHFAKPSIRPELHPTQKLSRSMSVFVAWKPEAKGKS</sequence>
<keyword evidence="4" id="KW-1185">Reference proteome</keyword>
<feature type="region of interest" description="Disordered" evidence="1">
    <location>
        <begin position="1180"/>
        <end position="1228"/>
    </location>
</feature>
<feature type="region of interest" description="Disordered" evidence="1">
    <location>
        <begin position="643"/>
        <end position="758"/>
    </location>
</feature>
<dbReference type="Pfam" id="PF13649">
    <property type="entry name" value="Methyltransf_25"/>
    <property type="match status" value="1"/>
</dbReference>
<protein>
    <recommendedName>
        <fullName evidence="2">Methyltransferase domain-containing protein</fullName>
    </recommendedName>
</protein>
<dbReference type="OMA" id="TGTWILN"/>